<dbReference type="OrthoDB" id="6167468at2"/>
<reference evidence="2 3" key="1">
    <citation type="submission" date="2018-12" db="EMBL/GenBank/DDBJ databases">
        <authorList>
            <person name="Yu L."/>
        </authorList>
    </citation>
    <scope>NUCLEOTIDE SEQUENCE [LARGE SCALE GENOMIC DNA]</scope>
    <source>
        <strain evidence="2 3">11S</strain>
    </source>
</reference>
<keyword evidence="3" id="KW-1185">Reference proteome</keyword>
<comment type="caution">
    <text evidence="2">The sequence shown here is derived from an EMBL/GenBank/DDBJ whole genome shotgun (WGS) entry which is preliminary data.</text>
</comment>
<dbReference type="InterPro" id="IPR032708">
    <property type="entry name" value="McjB_C"/>
</dbReference>
<dbReference type="Proteomes" id="UP000267400">
    <property type="component" value="Unassembled WGS sequence"/>
</dbReference>
<protein>
    <submittedName>
        <fullName evidence="2">Lasso peptide biosynthesis B2 protein</fullName>
    </submittedName>
</protein>
<accession>A0A431V530</accession>
<sequence length="157" mass="17739">MKTLRRFIDLPRSRQALVLEATCWLVLAWLLVRIFPFRSWSHWLGDQVPGMGEVASADAKSDALARDISRTITAINQRVGRRFTCLMLAMSLQWMLSRRHISSSLVLGAQTEQDVKQRLSLKAHAWVSIGSGVVLGEIGEQYAPLSSFVRRYRSPKG</sequence>
<feature type="domain" description="Microcin J25-processing protein McjB C-terminal" evidence="1">
    <location>
        <begin position="34"/>
        <end position="145"/>
    </location>
</feature>
<name>A0A431V530_9GAMM</name>
<dbReference type="EMBL" id="RXNS01000005">
    <property type="protein sequence ID" value="RTR05377.1"/>
    <property type="molecule type" value="Genomic_DNA"/>
</dbReference>
<dbReference type="RefSeq" id="WP_126482555.1">
    <property type="nucleotide sequence ID" value="NZ_RXNS01000005.1"/>
</dbReference>
<dbReference type="InterPro" id="IPR053521">
    <property type="entry name" value="McjB-like"/>
</dbReference>
<proteinExistence type="predicted"/>
<evidence type="ECO:0000313" key="3">
    <source>
        <dbReference type="Proteomes" id="UP000267400"/>
    </source>
</evidence>
<evidence type="ECO:0000313" key="2">
    <source>
        <dbReference type="EMBL" id="RTR05377.1"/>
    </source>
</evidence>
<dbReference type="NCBIfam" id="NF033537">
    <property type="entry name" value="lasso_biosyn_B2"/>
    <property type="match status" value="1"/>
</dbReference>
<dbReference type="AlphaFoldDB" id="A0A431V530"/>
<gene>
    <name evidence="2" type="ORF">EKG36_07270</name>
</gene>
<organism evidence="2 3">
    <name type="scientific">Halomonas nitroreducens</name>
    <dbReference type="NCBI Taxonomy" id="447425"/>
    <lineage>
        <taxon>Bacteria</taxon>
        <taxon>Pseudomonadati</taxon>
        <taxon>Pseudomonadota</taxon>
        <taxon>Gammaproteobacteria</taxon>
        <taxon>Oceanospirillales</taxon>
        <taxon>Halomonadaceae</taxon>
        <taxon>Halomonas</taxon>
    </lineage>
</organism>
<evidence type="ECO:0000259" key="1">
    <source>
        <dbReference type="Pfam" id="PF13471"/>
    </source>
</evidence>
<dbReference type="Pfam" id="PF13471">
    <property type="entry name" value="Transglut_core3"/>
    <property type="match status" value="1"/>
</dbReference>